<keyword evidence="4 7" id="KW-0808">Transferase</keyword>
<dbReference type="CDD" id="cd02440">
    <property type="entry name" value="AdoMet_MTases"/>
    <property type="match status" value="1"/>
</dbReference>
<keyword evidence="3 7" id="KW-0489">Methyltransferase</keyword>
<comment type="subcellular location">
    <subcellularLocation>
        <location evidence="7">Cytoplasm</location>
    </subcellularLocation>
</comment>
<dbReference type="HAMAP" id="MF_00607">
    <property type="entry name" value="16SrRNA_methyltr_A"/>
    <property type="match status" value="1"/>
</dbReference>
<dbReference type="PANTHER" id="PTHR11727:SF7">
    <property type="entry name" value="DIMETHYLADENOSINE TRANSFERASE-RELATED"/>
    <property type="match status" value="1"/>
</dbReference>
<comment type="function">
    <text evidence="7">Specifically dimethylates two adjacent adenosines (A1518 and A1519) in the loop of a conserved hairpin near the 3'-end of 16S rRNA in the 30S particle. May play a critical role in biogenesis of 30S subunits.</text>
</comment>
<feature type="binding site" evidence="7 8">
    <location>
        <position position="63"/>
    </location>
    <ligand>
        <name>S-adenosyl-L-methionine</name>
        <dbReference type="ChEBI" id="CHEBI:59789"/>
    </ligand>
</feature>
<dbReference type="InterPro" id="IPR023165">
    <property type="entry name" value="rRNA_Ade_diMease-like_C"/>
</dbReference>
<evidence type="ECO:0000256" key="4">
    <source>
        <dbReference type="ARBA" id="ARBA00022679"/>
    </source>
</evidence>
<protein>
    <recommendedName>
        <fullName evidence="7">Ribosomal RNA small subunit methyltransferase A</fullName>
        <ecNumber evidence="7">2.1.1.182</ecNumber>
    </recommendedName>
    <alternativeName>
        <fullName evidence="7">16S rRNA (adenine(1518)-N(6)/adenine(1519)-N(6))-dimethyltransferase</fullName>
    </alternativeName>
    <alternativeName>
        <fullName evidence="7">16S rRNA dimethyladenosine transferase</fullName>
    </alternativeName>
    <alternativeName>
        <fullName evidence="7">16S rRNA dimethylase</fullName>
    </alternativeName>
    <alternativeName>
        <fullName evidence="7">S-adenosylmethionine-6-N', N'-adenosyl(rRNA) dimethyltransferase</fullName>
    </alternativeName>
</protein>
<dbReference type="InterPro" id="IPR001737">
    <property type="entry name" value="KsgA/Erm"/>
</dbReference>
<feature type="binding site" evidence="7 8">
    <location>
        <position position="87"/>
    </location>
    <ligand>
        <name>S-adenosyl-L-methionine</name>
        <dbReference type="ChEBI" id="CHEBI:59789"/>
    </ligand>
</feature>
<dbReference type="GO" id="GO:0003723">
    <property type="term" value="F:RNA binding"/>
    <property type="evidence" value="ECO:0007669"/>
    <property type="project" value="UniProtKB-UniRule"/>
</dbReference>
<evidence type="ECO:0000256" key="6">
    <source>
        <dbReference type="ARBA" id="ARBA00022884"/>
    </source>
</evidence>
<feature type="binding site" evidence="7 8">
    <location>
        <position position="16"/>
    </location>
    <ligand>
        <name>S-adenosyl-L-methionine</name>
        <dbReference type="ChEBI" id="CHEBI:59789"/>
    </ligand>
</feature>
<organism evidence="10 11">
    <name type="scientific">Mycoplasmopsis canis</name>
    <dbReference type="NCBI Taxonomy" id="29555"/>
    <lineage>
        <taxon>Bacteria</taxon>
        <taxon>Bacillati</taxon>
        <taxon>Mycoplasmatota</taxon>
        <taxon>Mycoplasmoidales</taxon>
        <taxon>Metamycoplasmataceae</taxon>
        <taxon>Mycoplasmopsis</taxon>
    </lineage>
</organism>
<dbReference type="SUPFAM" id="SSF53335">
    <property type="entry name" value="S-adenosyl-L-methionine-dependent methyltransferases"/>
    <property type="match status" value="1"/>
</dbReference>
<evidence type="ECO:0000256" key="7">
    <source>
        <dbReference type="HAMAP-Rule" id="MF_00607"/>
    </source>
</evidence>
<dbReference type="GO" id="GO:0005829">
    <property type="term" value="C:cytosol"/>
    <property type="evidence" value="ECO:0007669"/>
    <property type="project" value="TreeGrafter"/>
</dbReference>
<gene>
    <name evidence="7 10" type="primary">ksgA</name>
    <name evidence="7" type="synonym">rsmA</name>
    <name evidence="10" type="ORF">NCTC10146_00028</name>
</gene>
<feature type="binding site" evidence="7 8">
    <location>
        <position position="18"/>
    </location>
    <ligand>
        <name>S-adenosyl-L-methionine</name>
        <dbReference type="ChEBI" id="CHEBI:59789"/>
    </ligand>
</feature>
<evidence type="ECO:0000256" key="1">
    <source>
        <dbReference type="ARBA" id="ARBA00022490"/>
    </source>
</evidence>
<dbReference type="Gene3D" id="3.40.50.150">
    <property type="entry name" value="Vaccinia Virus protein VP39"/>
    <property type="match status" value="1"/>
</dbReference>
<dbReference type="RefSeq" id="WP_004794170.1">
    <property type="nucleotide sequence ID" value="NZ_LR215010.1"/>
</dbReference>
<comment type="catalytic activity">
    <reaction evidence="7">
        <text>adenosine(1518)/adenosine(1519) in 16S rRNA + 4 S-adenosyl-L-methionine = N(6)-dimethyladenosine(1518)/N(6)-dimethyladenosine(1519) in 16S rRNA + 4 S-adenosyl-L-homocysteine + 4 H(+)</text>
        <dbReference type="Rhea" id="RHEA:19609"/>
        <dbReference type="Rhea" id="RHEA-COMP:10232"/>
        <dbReference type="Rhea" id="RHEA-COMP:10233"/>
        <dbReference type="ChEBI" id="CHEBI:15378"/>
        <dbReference type="ChEBI" id="CHEBI:57856"/>
        <dbReference type="ChEBI" id="CHEBI:59789"/>
        <dbReference type="ChEBI" id="CHEBI:74411"/>
        <dbReference type="ChEBI" id="CHEBI:74493"/>
        <dbReference type="EC" id="2.1.1.182"/>
    </reaction>
</comment>
<reference evidence="10 11" key="1">
    <citation type="submission" date="2019-01" db="EMBL/GenBank/DDBJ databases">
        <authorList>
            <consortium name="Pathogen Informatics"/>
        </authorList>
    </citation>
    <scope>NUCLEOTIDE SEQUENCE [LARGE SCALE GENOMIC DNA]</scope>
    <source>
        <strain evidence="10 11">NCTC10146</strain>
    </source>
</reference>
<keyword evidence="6 7" id="KW-0694">RNA-binding</keyword>
<name>A0A449APV5_9BACT</name>
<comment type="similarity">
    <text evidence="7">Belongs to the class I-like SAM-binding methyltransferase superfamily. rRNA adenine N(6)-methyltransferase family. RsmA subfamily.</text>
</comment>
<dbReference type="Pfam" id="PF00398">
    <property type="entry name" value="RrnaAD"/>
    <property type="match status" value="1"/>
</dbReference>
<dbReference type="GO" id="GO:0052908">
    <property type="term" value="F:16S rRNA (adenine(1518)-N(6)/adenine(1519)-N(6))-dimethyltransferase activity"/>
    <property type="evidence" value="ECO:0007669"/>
    <property type="project" value="UniProtKB-EC"/>
</dbReference>
<dbReference type="EMBL" id="LR215010">
    <property type="protein sequence ID" value="VEU68584.1"/>
    <property type="molecule type" value="Genomic_DNA"/>
</dbReference>
<feature type="binding site" evidence="7 8">
    <location>
        <position position="104"/>
    </location>
    <ligand>
        <name>S-adenosyl-L-methionine</name>
        <dbReference type="ChEBI" id="CHEBI:59789"/>
    </ligand>
</feature>
<dbReference type="PROSITE" id="PS01131">
    <property type="entry name" value="RRNA_A_DIMETH"/>
    <property type="match status" value="1"/>
</dbReference>
<dbReference type="InterPro" id="IPR029063">
    <property type="entry name" value="SAM-dependent_MTases_sf"/>
</dbReference>
<dbReference type="NCBIfam" id="TIGR00755">
    <property type="entry name" value="ksgA"/>
    <property type="match status" value="1"/>
</dbReference>
<dbReference type="AlphaFoldDB" id="A0A449APV5"/>
<evidence type="ECO:0000313" key="10">
    <source>
        <dbReference type="EMBL" id="VEU68584.1"/>
    </source>
</evidence>
<evidence type="ECO:0000259" key="9">
    <source>
        <dbReference type="SMART" id="SM00650"/>
    </source>
</evidence>
<evidence type="ECO:0000256" key="5">
    <source>
        <dbReference type="ARBA" id="ARBA00022691"/>
    </source>
</evidence>
<accession>A0A449APV5</accession>
<evidence type="ECO:0000256" key="8">
    <source>
        <dbReference type="PROSITE-ProRule" id="PRU01026"/>
    </source>
</evidence>
<dbReference type="Proteomes" id="UP000290495">
    <property type="component" value="Chromosome"/>
</dbReference>
<evidence type="ECO:0000313" key="11">
    <source>
        <dbReference type="Proteomes" id="UP000290495"/>
    </source>
</evidence>
<dbReference type="InterPro" id="IPR020598">
    <property type="entry name" value="rRNA_Ade_methylase_Trfase_N"/>
</dbReference>
<feature type="binding site" evidence="7 8">
    <location>
        <position position="42"/>
    </location>
    <ligand>
        <name>S-adenosyl-L-methionine</name>
        <dbReference type="ChEBI" id="CHEBI:59789"/>
    </ligand>
</feature>
<keyword evidence="1 7" id="KW-0963">Cytoplasm</keyword>
<keyword evidence="2 7" id="KW-0698">rRNA processing</keyword>
<dbReference type="PANTHER" id="PTHR11727">
    <property type="entry name" value="DIMETHYLADENOSINE TRANSFERASE"/>
    <property type="match status" value="1"/>
</dbReference>
<evidence type="ECO:0000256" key="3">
    <source>
        <dbReference type="ARBA" id="ARBA00022603"/>
    </source>
</evidence>
<dbReference type="PROSITE" id="PS51689">
    <property type="entry name" value="SAM_RNA_A_N6_MT"/>
    <property type="match status" value="1"/>
</dbReference>
<evidence type="ECO:0000256" key="2">
    <source>
        <dbReference type="ARBA" id="ARBA00022552"/>
    </source>
</evidence>
<proteinExistence type="inferred from homology"/>
<keyword evidence="5 7" id="KW-0949">S-adenosyl-L-methionine</keyword>
<dbReference type="InterPro" id="IPR011530">
    <property type="entry name" value="rRNA_adenine_dimethylase"/>
</dbReference>
<dbReference type="SMART" id="SM00650">
    <property type="entry name" value="rADc"/>
    <property type="match status" value="1"/>
</dbReference>
<sequence length="259" mass="30046">MRDKKEVFAKKKFGQNFLHDKNIIQKIVSLVDVSGLNVVEIGPGRGAITKELVKKVNKLTAYEIDEDMIKILQNEISSDNFELIYKDFLKADISNLEKSIVIANIPYYITSDILFKIFENRDKFTQAILMVQKEVAERLVANYKTHDYSKLTVSAQFLSDVKIEFIVPSGCFVPAPKVDSAIISLKFKEGISNQRWFELMDFFKLCFSNRRKKLSFALKSKYSIEQINNSFVKLGLNDNSRIQELRIEEIVRLYDYLKK</sequence>
<feature type="domain" description="Ribosomal RNA adenine methylase transferase N-terminal" evidence="9">
    <location>
        <begin position="23"/>
        <end position="189"/>
    </location>
</feature>
<dbReference type="EC" id="2.1.1.182" evidence="7"/>
<dbReference type="InterPro" id="IPR020596">
    <property type="entry name" value="rRNA_Ade_Mease_Trfase_CS"/>
</dbReference>
<dbReference type="Gene3D" id="1.10.8.100">
    <property type="entry name" value="Ribosomal RNA adenine dimethylase-like, domain 2"/>
    <property type="match status" value="1"/>
</dbReference>